<feature type="region of interest" description="Disordered" evidence="1">
    <location>
        <begin position="635"/>
        <end position="655"/>
    </location>
</feature>
<feature type="region of interest" description="Disordered" evidence="1">
    <location>
        <begin position="925"/>
        <end position="981"/>
    </location>
</feature>
<protein>
    <recommendedName>
        <fullName evidence="3">Hapless 8</fullName>
    </recommendedName>
</protein>
<feature type="region of interest" description="Disordered" evidence="1">
    <location>
        <begin position="166"/>
        <end position="228"/>
    </location>
</feature>
<feature type="compositionally biased region" description="Polar residues" evidence="1">
    <location>
        <begin position="944"/>
        <end position="959"/>
    </location>
</feature>
<reference evidence="2" key="1">
    <citation type="submission" date="2018-02" db="EMBL/GenBank/DDBJ databases">
        <authorList>
            <person name="Cohen D.B."/>
            <person name="Kent A.D."/>
        </authorList>
    </citation>
    <scope>NUCLEOTIDE SEQUENCE</scope>
</reference>
<feature type="compositionally biased region" description="Low complexity" evidence="1">
    <location>
        <begin position="641"/>
        <end position="654"/>
    </location>
</feature>
<accession>A0A2N9J8X3</accession>
<dbReference type="Gene3D" id="3.30.160.60">
    <property type="entry name" value="Classic Zinc Finger"/>
    <property type="match status" value="1"/>
</dbReference>
<sequence>MLSIENPPPDPSCPCDIPHLKTSNDERASHKLALPEVDLSNTVLFGDTPLPKFSIRDYVFNARSKDIKTNWPFSSENLQLCLKHGVKDVLPPFQALDKVRNQSFKRCTVESCTLENKNLSNFDGEPSRPNDDDDAVLIDLSKNTTQLNQKTAEDCIETTSCRFEGENDFPSTTTSVSQSDDIESLPTNRPSSSSLDTDHTLPEASVEVEEAVGHLPPPHKTESTTRPSGKKCRLVVKFGANSDRSSTEDITSNCTTVSELSMASKICPVCKIFSSSSNTTLNAHIDQCLSVESVPKWMADSKLTRHRIKPRKTKLMVDIYTTAARCTLEELDRRNGTNWAAVSSLPSRDNDKSEMPAEGRKQRMFPVHEPDTGDVGAVYIDSNGTKVRILSKFNDAPSVSKVVEDLGPRKPSKGGKGTKFLSIKKKKRRANKHHKYLKLASQSKKHFSHRSHSTQIYAGQGVYHGEEERCERNEHQIQKQVKPNDSGNVRPWVRSKRTGVAKKIKRKVNCQPPIESDHFCFGDSLAERSQVSKPTNVSQNPISSLENSERMKNPFFEAQVSDKGERSPGRKRVGSSLFRARSSDSLESNLPPMKRNFNQLSKDSNSVCEGCMLKRPNSTGNCVCLLSSKLDNIAAGSNHNSDTPPDASTDSSRSFHSLTSKAMKFSSLRKNVLAVRSGSSVTESRLDVIKKHFALKNSQVHLMEEIDEELMAWYPEADEQYDLMHNEIENKSGREEISNKVSFGCSTVPKIKNDRALNISRREEAVALKSSQLAPLCHGYDEGENMDSSDRVRGDFLDKDDGSKFTRKQVWIHGQDVVIEPATREAVGETVTSLCKSVDPELQHKLGNCTETQSSIRSIEDYKGPLYGAEASTGPTEPSFIDGQEIYCNAEVGNGLIGQNVHIGEEMDSEIGQANFFVEVDPIPIPGPPGSFLPSPGDMGSEDLQGNSSLTTSRVQSSQDQHDFIDGDSSDSPISATSTISNPTVAEYDRKYFEPLSSVGTQLVQDKMRSGLSGASIEPSAESAAVVRRTNSAGVERLPFDGENCKVNKISIEKGPLSFKSDEPCCCQRKERTSQGIALNYQESQLLKRRAIPAMTMPTMGKQMGCNLNTRPGNSDVRSEIFSLNSCASSKSEKVAPPNVKSSAGPIPLKASPDVGVKFSGRGGCDSGCTSASNPVLRLMGKNLMVVNKDEDASMPLGQAQPHSQINHLTSRYPTFSDVSPVNIQNQVYHSYHPMVPQIGQDPHNLVGHCFDGRLSNSFRSHTMLKTPQTLARGPAGLFPDHCKDGGFVASMEPHEYKGHYSVQAQQNKSKNRPIGAPTYNMEKFITFPDSQQMINHSAANANKEIIIIDDIPDCEANSTTDVSKYSGGLRERQVVSSGISIPVVPNYNSRHANPFSYYQSQDPSLLGELPVMQNTTSLAISSRGANASPARWSCTSEGSGVLQRSPFFVASPSTGHLRSALYNSPSLS</sequence>
<dbReference type="PANTHER" id="PTHR35767">
    <property type="entry name" value="HAPLESS PROTEIN"/>
    <property type="match status" value="1"/>
</dbReference>
<evidence type="ECO:0008006" key="3">
    <source>
        <dbReference type="Google" id="ProtNLM"/>
    </source>
</evidence>
<proteinExistence type="predicted"/>
<gene>
    <name evidence="2" type="ORF">FSB_LOCUS61180</name>
</gene>
<evidence type="ECO:0000256" key="1">
    <source>
        <dbReference type="SAM" id="MobiDB-lite"/>
    </source>
</evidence>
<name>A0A2N9J8X3_FAGSY</name>
<dbReference type="EMBL" id="OIVN01006448">
    <property type="protein sequence ID" value="SPD33298.1"/>
    <property type="molecule type" value="Genomic_DNA"/>
</dbReference>
<dbReference type="PANTHER" id="PTHR35767:SF1">
    <property type="entry name" value="HAPLESS PROTEIN"/>
    <property type="match status" value="1"/>
</dbReference>
<organism evidence="2">
    <name type="scientific">Fagus sylvatica</name>
    <name type="common">Beechnut</name>
    <dbReference type="NCBI Taxonomy" id="28930"/>
    <lineage>
        <taxon>Eukaryota</taxon>
        <taxon>Viridiplantae</taxon>
        <taxon>Streptophyta</taxon>
        <taxon>Embryophyta</taxon>
        <taxon>Tracheophyta</taxon>
        <taxon>Spermatophyta</taxon>
        <taxon>Magnoliopsida</taxon>
        <taxon>eudicotyledons</taxon>
        <taxon>Gunneridae</taxon>
        <taxon>Pentapetalae</taxon>
        <taxon>rosids</taxon>
        <taxon>fabids</taxon>
        <taxon>Fagales</taxon>
        <taxon>Fagaceae</taxon>
        <taxon>Fagus</taxon>
    </lineage>
</organism>
<feature type="compositionally biased region" description="Polar residues" evidence="1">
    <location>
        <begin position="970"/>
        <end position="981"/>
    </location>
</feature>
<feature type="region of interest" description="Disordered" evidence="1">
    <location>
        <begin position="559"/>
        <end position="595"/>
    </location>
</feature>
<evidence type="ECO:0000313" key="2">
    <source>
        <dbReference type="EMBL" id="SPD33298.1"/>
    </source>
</evidence>
<feature type="compositionally biased region" description="Polar residues" evidence="1">
    <location>
        <begin position="169"/>
        <end position="195"/>
    </location>
</feature>